<keyword evidence="2" id="KW-0547">Nucleotide-binding</keyword>
<evidence type="ECO:0000256" key="5">
    <source>
        <dbReference type="ARBA" id="ARBA00022884"/>
    </source>
</evidence>
<dbReference type="GO" id="GO:0140664">
    <property type="term" value="F:ATP-dependent DNA damage sensor activity"/>
    <property type="evidence" value="ECO:0007669"/>
    <property type="project" value="InterPro"/>
</dbReference>
<dbReference type="InterPro" id="IPR007696">
    <property type="entry name" value="DNA_mismatch_repair_MutS_core"/>
</dbReference>
<dbReference type="SUPFAM" id="SSF48334">
    <property type="entry name" value="DNA repair protein MutS, domain III"/>
    <property type="match status" value="1"/>
</dbReference>
<keyword evidence="11" id="KW-1185">Reference proteome</keyword>
<evidence type="ECO:0000259" key="8">
    <source>
        <dbReference type="SMART" id="SM00533"/>
    </source>
</evidence>
<dbReference type="OrthoDB" id="1924787at2759"/>
<evidence type="ECO:0000313" key="10">
    <source>
        <dbReference type="EMBL" id="KAF9603785.1"/>
    </source>
</evidence>
<organism evidence="10 11">
    <name type="scientific">Coptis chinensis</name>
    <dbReference type="NCBI Taxonomy" id="261450"/>
    <lineage>
        <taxon>Eukaryota</taxon>
        <taxon>Viridiplantae</taxon>
        <taxon>Streptophyta</taxon>
        <taxon>Embryophyta</taxon>
        <taxon>Tracheophyta</taxon>
        <taxon>Spermatophyta</taxon>
        <taxon>Magnoliopsida</taxon>
        <taxon>Ranunculales</taxon>
        <taxon>Ranunculaceae</taxon>
        <taxon>Coptidoideae</taxon>
        <taxon>Coptis</taxon>
    </lineage>
</organism>
<feature type="domain" description="DNA mismatch repair proteins mutS family" evidence="9">
    <location>
        <begin position="455"/>
        <end position="641"/>
    </location>
</feature>
<dbReference type="InterPro" id="IPR036187">
    <property type="entry name" value="DNA_mismatch_repair_MutS_sf"/>
</dbReference>
<dbReference type="PANTHER" id="PTHR48466:SF2">
    <property type="entry name" value="OS10G0509000 PROTEIN"/>
    <property type="match status" value="1"/>
</dbReference>
<evidence type="ECO:0000256" key="2">
    <source>
        <dbReference type="ARBA" id="ARBA00022741"/>
    </source>
</evidence>
<name>A0A835HMW0_9MAGN</name>
<proteinExistence type="predicted"/>
<dbReference type="GO" id="GO:0016887">
    <property type="term" value="F:ATP hydrolysis activity"/>
    <property type="evidence" value="ECO:0007669"/>
    <property type="project" value="InterPro"/>
</dbReference>
<feature type="coiled-coil region" evidence="7">
    <location>
        <begin position="198"/>
        <end position="225"/>
    </location>
</feature>
<accession>A0A835HMW0</accession>
<dbReference type="GO" id="GO:0030983">
    <property type="term" value="F:mismatched DNA binding"/>
    <property type="evidence" value="ECO:0007669"/>
    <property type="project" value="InterPro"/>
</dbReference>
<keyword evidence="1" id="KW-0699">rRNA-binding</keyword>
<evidence type="ECO:0000256" key="4">
    <source>
        <dbReference type="ARBA" id="ARBA00022840"/>
    </source>
</evidence>
<evidence type="ECO:0000256" key="6">
    <source>
        <dbReference type="ARBA" id="ARBA00023125"/>
    </source>
</evidence>
<protein>
    <recommendedName>
        <fullName evidence="12">DNA mismatch repair proteins mutS family domain-containing protein</fullName>
    </recommendedName>
</protein>
<reference evidence="10 11" key="1">
    <citation type="submission" date="2020-10" db="EMBL/GenBank/DDBJ databases">
        <title>The Coptis chinensis genome and diversification of protoberbering-type alkaloids.</title>
        <authorList>
            <person name="Wang B."/>
            <person name="Shu S."/>
            <person name="Song C."/>
            <person name="Liu Y."/>
        </authorList>
    </citation>
    <scope>NUCLEOTIDE SEQUENCE [LARGE SCALE GENOMIC DNA]</scope>
    <source>
        <strain evidence="10">HL-2020</strain>
        <tissue evidence="10">Leaf</tissue>
    </source>
</reference>
<gene>
    <name evidence="10" type="ORF">IFM89_037871</name>
</gene>
<dbReference type="InterPro" id="IPR045076">
    <property type="entry name" value="MutS"/>
</dbReference>
<dbReference type="SMART" id="SM00533">
    <property type="entry name" value="MUTSd"/>
    <property type="match status" value="1"/>
</dbReference>
<keyword evidence="3" id="KW-0378">Hydrolase</keyword>
<evidence type="ECO:0000313" key="11">
    <source>
        <dbReference type="Proteomes" id="UP000631114"/>
    </source>
</evidence>
<dbReference type="InterPro" id="IPR046893">
    <property type="entry name" value="MSSS"/>
</dbReference>
<comment type="caution">
    <text evidence="10">The sequence shown here is derived from an EMBL/GenBank/DDBJ whole genome shotgun (WGS) entry which is preliminary data.</text>
</comment>
<evidence type="ECO:0000256" key="7">
    <source>
        <dbReference type="SAM" id="Coils"/>
    </source>
</evidence>
<dbReference type="FunFam" id="3.40.50.300:FF:000830">
    <property type="entry name" value="Endonuclease MutS2"/>
    <property type="match status" value="1"/>
</dbReference>
<dbReference type="InterPro" id="IPR005747">
    <property type="entry name" value="MutS2"/>
</dbReference>
<dbReference type="PANTHER" id="PTHR48466">
    <property type="entry name" value="OS10G0509000 PROTEIN-RELATED"/>
    <property type="match status" value="1"/>
</dbReference>
<keyword evidence="7" id="KW-0175">Coiled coil</keyword>
<keyword evidence="4" id="KW-0067">ATP-binding</keyword>
<dbReference type="GO" id="GO:0005524">
    <property type="term" value="F:ATP binding"/>
    <property type="evidence" value="ECO:0007669"/>
    <property type="project" value="UniProtKB-KW"/>
</dbReference>
<evidence type="ECO:0000259" key="9">
    <source>
        <dbReference type="SMART" id="SM00534"/>
    </source>
</evidence>
<dbReference type="Pfam" id="PF20297">
    <property type="entry name" value="MSSS"/>
    <property type="match status" value="1"/>
</dbReference>
<dbReference type="SMART" id="SM00534">
    <property type="entry name" value="MUTSac"/>
    <property type="match status" value="1"/>
</dbReference>
<dbReference type="Gene3D" id="3.40.50.300">
    <property type="entry name" value="P-loop containing nucleotide triphosphate hydrolases"/>
    <property type="match status" value="1"/>
</dbReference>
<dbReference type="AlphaFoldDB" id="A0A835HMW0"/>
<feature type="non-terminal residue" evidence="10">
    <location>
        <position position="830"/>
    </location>
</feature>
<evidence type="ECO:0008006" key="12">
    <source>
        <dbReference type="Google" id="ProtNLM"/>
    </source>
</evidence>
<dbReference type="Pfam" id="PF00488">
    <property type="entry name" value="MutS_V"/>
    <property type="match status" value="1"/>
</dbReference>
<dbReference type="GO" id="GO:0004519">
    <property type="term" value="F:endonuclease activity"/>
    <property type="evidence" value="ECO:0007669"/>
    <property type="project" value="InterPro"/>
</dbReference>
<dbReference type="GO" id="GO:0019843">
    <property type="term" value="F:rRNA binding"/>
    <property type="evidence" value="ECO:0007669"/>
    <property type="project" value="UniProtKB-KW"/>
</dbReference>
<evidence type="ECO:0000256" key="1">
    <source>
        <dbReference type="ARBA" id="ARBA00022730"/>
    </source>
</evidence>
<dbReference type="SUPFAM" id="SSF52540">
    <property type="entry name" value="P-loop containing nucleoside triphosphate hydrolases"/>
    <property type="match status" value="1"/>
</dbReference>
<feature type="domain" description="DNA mismatch repair protein MutS core" evidence="8">
    <location>
        <begin position="51"/>
        <end position="390"/>
    </location>
</feature>
<dbReference type="InterPro" id="IPR027417">
    <property type="entry name" value="P-loop_NTPase"/>
</dbReference>
<dbReference type="PIRSF" id="PIRSF005814">
    <property type="entry name" value="MutS_YshD"/>
    <property type="match status" value="1"/>
</dbReference>
<keyword evidence="5" id="KW-0694">RNA-binding</keyword>
<dbReference type="EMBL" id="JADFTS010000006">
    <property type="protein sequence ID" value="KAF9603785.1"/>
    <property type="molecule type" value="Genomic_DNA"/>
</dbReference>
<evidence type="ECO:0000256" key="3">
    <source>
        <dbReference type="ARBA" id="ARBA00022801"/>
    </source>
</evidence>
<dbReference type="GO" id="GO:0006298">
    <property type="term" value="P:mismatch repair"/>
    <property type="evidence" value="ECO:0007669"/>
    <property type="project" value="InterPro"/>
</dbReference>
<keyword evidence="6" id="KW-0238">DNA-binding</keyword>
<dbReference type="Proteomes" id="UP000631114">
    <property type="component" value="Unassembled WGS sequence"/>
</dbReference>
<dbReference type="InterPro" id="IPR000432">
    <property type="entry name" value="DNA_mismatch_repair_MutS_C"/>
</dbReference>
<sequence>TCSPFVHFSKLFRTQAVLKKDHFYTTTTTTTAHDSSQKLRKNIHQHSLRVLEWDKVCNCVASFAGTTLGQQATKTQLWELNPSYEESKTLLSETNAAVEMLKHGGCALEFSGIDVVLVKSAIQHASRGLPVEGKEAFAVVAILQLSETLQLNVKAACKQDSDWYNRFMPLTKMILDLFISPPLVKSIQQVIDDDGLVKDSASSDLQRSRDQVRMLERKLFQLMNSLVMKESSKSSSLEVSKIDGRWCLRTGFDQVSTVKGLLLSSVSGEGSLVEPLPAVSLNNELQQARGLVAKAEEDVLLRITEKMRKDLEEICDLLNTVIQLDMVIARAKYSVSFGGTFPDLLLTKDKDGYFGVEYHTSGTKTSNDDLTQKEWILYLPNAYHPLLLQQHQQSLKKARKNVTNAIADIRRRKLQPENNSLKEEPDVNIEYLEMEVAKLEKAHPIPVDFFVDTKTRVLIITGPNTGGKTICLKTIGLAAMMAKSGLYVLSSEPVRIPWFDSIFSDIGDEQSLSHSLSTFSGHLRQIGAIQALSTCQSLVLLDEVGGGTNPLEGAALGMSILESFAEGGALLTIATTHHGELKTLKYSSTGVENACMEFDDINLKPTYKILWGVPGRSNAINIAERLGLPNTVLDNARELYGTASAEINEDGIPGSTYQNSLSTEVNQSEECRSWFLTLVIIEMEQFKQDLQKHVQEADHYLILSRELHENLLVANEKITEHRITQRYRMMKEVSEATVITTRQKNLVDNKQKITAKEAHQEVSNDSHLYAEYAKKSPSENRITLPKVGDMVHVLSLGKKATVLKVEPSKEEVVVQASNMKLRLKLSDLQT</sequence>
<dbReference type="GO" id="GO:0045910">
    <property type="term" value="P:negative regulation of DNA recombination"/>
    <property type="evidence" value="ECO:0007669"/>
    <property type="project" value="InterPro"/>
</dbReference>